<sequence>MTGYAARSLCSRLYDITYFVSAFNQNKIRLQGDHRISFEVQQANTTTLRALSLRFPAQASCPAKSSDHHWASQLRNSICFIDLKLLRSLTASLPTGPSSSANCTLIFWPRLRGQITSYLSSAPSTALNYWFVKPNEKYGIGFL</sequence>
<reference evidence="3" key="1">
    <citation type="submission" date="2016-06" db="UniProtKB">
        <authorList>
            <consortium name="WormBaseParasite"/>
        </authorList>
    </citation>
    <scope>IDENTIFICATION</scope>
</reference>
<name>A0A183UPN7_TOXCA</name>
<reference evidence="1 2" key="2">
    <citation type="submission" date="2018-11" db="EMBL/GenBank/DDBJ databases">
        <authorList>
            <consortium name="Pathogen Informatics"/>
        </authorList>
    </citation>
    <scope>NUCLEOTIDE SEQUENCE [LARGE SCALE GENOMIC DNA]</scope>
</reference>
<proteinExistence type="predicted"/>
<protein>
    <submittedName>
        <fullName evidence="1 3">Uncharacterized protein</fullName>
    </submittedName>
</protein>
<keyword evidence="2" id="KW-1185">Reference proteome</keyword>
<dbReference type="AlphaFoldDB" id="A0A183UPN7"/>
<organism evidence="2 3">
    <name type="scientific">Toxocara canis</name>
    <name type="common">Canine roundworm</name>
    <dbReference type="NCBI Taxonomy" id="6265"/>
    <lineage>
        <taxon>Eukaryota</taxon>
        <taxon>Metazoa</taxon>
        <taxon>Ecdysozoa</taxon>
        <taxon>Nematoda</taxon>
        <taxon>Chromadorea</taxon>
        <taxon>Rhabditida</taxon>
        <taxon>Spirurina</taxon>
        <taxon>Ascaridomorpha</taxon>
        <taxon>Ascaridoidea</taxon>
        <taxon>Toxocaridae</taxon>
        <taxon>Toxocara</taxon>
    </lineage>
</organism>
<evidence type="ECO:0000313" key="2">
    <source>
        <dbReference type="Proteomes" id="UP000050794"/>
    </source>
</evidence>
<accession>A0A183UPN7</accession>
<evidence type="ECO:0000313" key="1">
    <source>
        <dbReference type="EMBL" id="VDM41778.1"/>
    </source>
</evidence>
<dbReference type="WBParaSite" id="TCNE_0001045701-mRNA-1">
    <property type="protein sequence ID" value="TCNE_0001045701-mRNA-1"/>
    <property type="gene ID" value="TCNE_0001045701"/>
</dbReference>
<gene>
    <name evidence="1" type="ORF">TCNE_LOCUS10457</name>
</gene>
<dbReference type="EMBL" id="UYWY01020503">
    <property type="protein sequence ID" value="VDM41778.1"/>
    <property type="molecule type" value="Genomic_DNA"/>
</dbReference>
<dbReference type="Proteomes" id="UP000050794">
    <property type="component" value="Unassembled WGS sequence"/>
</dbReference>
<evidence type="ECO:0000313" key="3">
    <source>
        <dbReference type="WBParaSite" id="TCNE_0001045701-mRNA-1"/>
    </source>
</evidence>